<evidence type="ECO:0000313" key="2">
    <source>
        <dbReference type="EMBL" id="QPC82069.1"/>
    </source>
</evidence>
<protein>
    <submittedName>
        <fullName evidence="2">Uncharacterized protein</fullName>
    </submittedName>
</protein>
<gene>
    <name evidence="2" type="ORF">G4Y79_20660</name>
</gene>
<organism evidence="2 3">
    <name type="scientific">Phototrophicus methaneseepsis</name>
    <dbReference type="NCBI Taxonomy" id="2710758"/>
    <lineage>
        <taxon>Bacteria</taxon>
        <taxon>Bacillati</taxon>
        <taxon>Chloroflexota</taxon>
        <taxon>Candidatus Thermofontia</taxon>
        <taxon>Phototrophicales</taxon>
        <taxon>Phototrophicaceae</taxon>
        <taxon>Phototrophicus</taxon>
    </lineage>
</organism>
<keyword evidence="3" id="KW-1185">Reference proteome</keyword>
<keyword evidence="1" id="KW-0812">Transmembrane</keyword>
<dbReference type="RefSeq" id="WP_195170138.1">
    <property type="nucleotide sequence ID" value="NZ_CP062983.1"/>
</dbReference>
<sequence length="286" mass="32521">MWTTIRRVVGLLMVIIIIVSVVMLMNITAPNPTGRRYSSEIVEVVESTVRERGTDGERILAKDLNTENNNLIGQCICNGTANPAQTSKCTVCSVRIEMTNTTRLPDFITDNYIAEAKNRLDWMSRYGDQREQITDYAAAAIQLGVPLWVFVRVNTIVDEGMYDIVRSTGGDIVHYFAIEGYQDPVNIIALVALIVAIGVVLFIVWREFRETRHMTDIYRDVPDVPENDEDLPSRHSVPLPRFEEDETYRMYEITERKLGDAEAFMERVNGKVHISVDVEDPDSDDQ</sequence>
<name>A0A7S8E822_9CHLR</name>
<feature type="transmembrane region" description="Helical" evidence="1">
    <location>
        <begin position="185"/>
        <end position="205"/>
    </location>
</feature>
<dbReference type="AlphaFoldDB" id="A0A7S8E822"/>
<evidence type="ECO:0000256" key="1">
    <source>
        <dbReference type="SAM" id="Phobius"/>
    </source>
</evidence>
<feature type="transmembrane region" description="Helical" evidence="1">
    <location>
        <begin position="6"/>
        <end position="27"/>
    </location>
</feature>
<dbReference type="Proteomes" id="UP000594468">
    <property type="component" value="Chromosome"/>
</dbReference>
<accession>A0A7S8E822</accession>
<proteinExistence type="predicted"/>
<keyword evidence="1" id="KW-1133">Transmembrane helix</keyword>
<dbReference type="EMBL" id="CP062983">
    <property type="protein sequence ID" value="QPC82069.1"/>
    <property type="molecule type" value="Genomic_DNA"/>
</dbReference>
<dbReference type="KEGG" id="pmet:G4Y79_20660"/>
<evidence type="ECO:0000313" key="3">
    <source>
        <dbReference type="Proteomes" id="UP000594468"/>
    </source>
</evidence>
<keyword evidence="1" id="KW-0472">Membrane</keyword>
<reference evidence="2 3" key="1">
    <citation type="submission" date="2020-02" db="EMBL/GenBank/DDBJ databases">
        <authorList>
            <person name="Zheng R.K."/>
            <person name="Sun C.M."/>
        </authorList>
    </citation>
    <scope>NUCLEOTIDE SEQUENCE [LARGE SCALE GENOMIC DNA]</scope>
    <source>
        <strain evidence="3">rifampicinis</strain>
    </source>
</reference>